<evidence type="ECO:0000313" key="5">
    <source>
        <dbReference type="Proteomes" id="UP001196408"/>
    </source>
</evidence>
<dbReference type="PROSITE" id="PS00092">
    <property type="entry name" value="N6_MTASE"/>
    <property type="match status" value="1"/>
</dbReference>
<sequence>MRVIAGKYKSRQLKAVPTKLTRPTTDKNKENLYNMIGPYFDGGICLDLFAGSGGLGIEALSRGMDELYAVDKQYKAFQVIRENINSLKITNAHVMKADYRKALGTFKEEGIKFSLVLLDPPYGMKVNMDIIHTLKDNGNLMDGCIIVVEDLTEEKLEYEAPFRLIKENNYGITCLQIVKYEEAAM</sequence>
<evidence type="ECO:0000313" key="6">
    <source>
        <dbReference type="Proteomes" id="UP001197492"/>
    </source>
</evidence>
<dbReference type="EMBL" id="JAHOEF010000080">
    <property type="protein sequence ID" value="MBV3383480.1"/>
    <property type="molecule type" value="Genomic_DNA"/>
</dbReference>
<dbReference type="CDD" id="cd02440">
    <property type="entry name" value="AdoMet_MTases"/>
    <property type="match status" value="1"/>
</dbReference>
<comment type="caution">
    <text evidence="3">The sequence shown here is derived from an EMBL/GenBank/DDBJ whole genome shotgun (WGS) entry which is preliminary data.</text>
</comment>
<keyword evidence="6" id="KW-1185">Reference proteome</keyword>
<dbReference type="GeneID" id="301323241"/>
<dbReference type="GO" id="GO:0003676">
    <property type="term" value="F:nucleic acid binding"/>
    <property type="evidence" value="ECO:0007669"/>
    <property type="project" value="InterPro"/>
</dbReference>
<keyword evidence="1 3" id="KW-0489">Methyltransferase</keyword>
<organism evidence="3 5">
    <name type="scientific">Catenibacterium mitsuokai</name>
    <dbReference type="NCBI Taxonomy" id="100886"/>
    <lineage>
        <taxon>Bacteria</taxon>
        <taxon>Bacillati</taxon>
        <taxon>Bacillota</taxon>
        <taxon>Erysipelotrichia</taxon>
        <taxon>Erysipelotrichales</taxon>
        <taxon>Coprobacillaceae</taxon>
        <taxon>Catenibacterium</taxon>
    </lineage>
</organism>
<accession>A0AAW4MT18</accession>
<proteinExistence type="predicted"/>
<reference evidence="3 6" key="1">
    <citation type="submission" date="2021-06" db="EMBL/GenBank/DDBJ databases">
        <title>Collection of gut derived symbiotic bacterial strains cultured from healthy donors.</title>
        <authorList>
            <person name="Lin H."/>
            <person name="Littmann E."/>
            <person name="Pamer E.G."/>
        </authorList>
    </citation>
    <scope>NUCLEOTIDE SEQUENCE</scope>
    <source>
        <strain evidence="4 6">MSK.21.70</strain>
        <strain evidence="3">MSK.21.82</strain>
    </source>
</reference>
<dbReference type="GO" id="GO:0052913">
    <property type="term" value="F:16S rRNA (guanine(966)-N(2))-methyltransferase activity"/>
    <property type="evidence" value="ECO:0007669"/>
    <property type="project" value="UniProtKB-EC"/>
</dbReference>
<dbReference type="NCBIfam" id="TIGR00095">
    <property type="entry name" value="16S rRNA (guanine(966)-N(2))-methyltransferase RsmD"/>
    <property type="match status" value="1"/>
</dbReference>
<dbReference type="EC" id="2.1.1.171" evidence="3"/>
<dbReference type="PANTHER" id="PTHR43542:SF1">
    <property type="entry name" value="METHYLTRANSFERASE"/>
    <property type="match status" value="1"/>
</dbReference>
<gene>
    <name evidence="3" type="primary">rsmD</name>
    <name evidence="3" type="ORF">KSV97_09705</name>
    <name evidence="4" type="ORF">KSW06_09540</name>
</gene>
<dbReference type="InterPro" id="IPR002052">
    <property type="entry name" value="DNA_methylase_N6_adenine_CS"/>
</dbReference>
<evidence type="ECO:0000256" key="2">
    <source>
        <dbReference type="ARBA" id="ARBA00022679"/>
    </source>
</evidence>
<dbReference type="EMBL" id="JAHOEL010000077">
    <property type="protein sequence ID" value="MBV3393484.1"/>
    <property type="molecule type" value="Genomic_DNA"/>
</dbReference>
<protein>
    <submittedName>
        <fullName evidence="3">16S rRNA (Guanine(966)-N(2))-methyltransferase RsmD</fullName>
        <ecNumber evidence="3">2.1.1.171</ecNumber>
    </submittedName>
</protein>
<dbReference type="AlphaFoldDB" id="A0AAW4MT18"/>
<dbReference type="PIRSF" id="PIRSF004553">
    <property type="entry name" value="CHP00095"/>
    <property type="match status" value="1"/>
</dbReference>
<evidence type="ECO:0000313" key="4">
    <source>
        <dbReference type="EMBL" id="MBV3393484.1"/>
    </source>
</evidence>
<name>A0AAW4MT18_9FIRM</name>
<dbReference type="Pfam" id="PF03602">
    <property type="entry name" value="Cons_hypoth95"/>
    <property type="match status" value="1"/>
</dbReference>
<dbReference type="Proteomes" id="UP001197492">
    <property type="component" value="Unassembled WGS sequence"/>
</dbReference>
<dbReference type="RefSeq" id="WP_217748160.1">
    <property type="nucleotide sequence ID" value="NZ_JAHOEB010000077.1"/>
</dbReference>
<dbReference type="InterPro" id="IPR004398">
    <property type="entry name" value="RNA_MeTrfase_RsmD"/>
</dbReference>
<dbReference type="Proteomes" id="UP001196408">
    <property type="component" value="Unassembled WGS sequence"/>
</dbReference>
<keyword evidence="2 3" id="KW-0808">Transferase</keyword>
<evidence type="ECO:0000313" key="3">
    <source>
        <dbReference type="EMBL" id="MBV3383480.1"/>
    </source>
</evidence>
<dbReference type="PANTHER" id="PTHR43542">
    <property type="entry name" value="METHYLTRANSFERASE"/>
    <property type="match status" value="1"/>
</dbReference>
<evidence type="ECO:0000256" key="1">
    <source>
        <dbReference type="ARBA" id="ARBA00022603"/>
    </source>
</evidence>